<evidence type="ECO:0000256" key="4">
    <source>
        <dbReference type="ARBA" id="ARBA00007786"/>
    </source>
</evidence>
<keyword evidence="10" id="KW-0325">Glycoprotein</keyword>
<evidence type="ECO:0000256" key="7">
    <source>
        <dbReference type="ARBA" id="ARBA00022801"/>
    </source>
</evidence>
<dbReference type="EC" id="3.1.1.11" evidence="5 14"/>
<dbReference type="InterPro" id="IPR033131">
    <property type="entry name" value="Pectinesterase_Asp_AS"/>
</dbReference>
<comment type="similarity">
    <text evidence="4">In the C-terminal section; belongs to the pectinesterase family.</text>
</comment>
<feature type="domain" description="Pectinesterase inhibitor" evidence="15">
    <location>
        <begin position="53"/>
        <end position="205"/>
    </location>
</feature>
<evidence type="ECO:0000256" key="9">
    <source>
        <dbReference type="ARBA" id="ARBA00023157"/>
    </source>
</evidence>
<keyword evidence="8 14" id="KW-0063">Aspartyl esterase</keyword>
<dbReference type="GO" id="GO:0030599">
    <property type="term" value="F:pectinesterase activity"/>
    <property type="evidence" value="ECO:0007669"/>
    <property type="project" value="UniProtKB-UniRule"/>
</dbReference>
<comment type="similarity">
    <text evidence="3">In the N-terminal section; belongs to the PMEI family.</text>
</comment>
<evidence type="ECO:0000259" key="15">
    <source>
        <dbReference type="SMART" id="SM00856"/>
    </source>
</evidence>
<evidence type="ECO:0000256" key="6">
    <source>
        <dbReference type="ARBA" id="ARBA00022512"/>
    </source>
</evidence>
<comment type="catalytic activity">
    <reaction evidence="11 14">
        <text>[(1-&gt;4)-alpha-D-galacturonosyl methyl ester](n) + n H2O = [(1-&gt;4)-alpha-D-galacturonosyl](n) + n methanol + n H(+)</text>
        <dbReference type="Rhea" id="RHEA:22380"/>
        <dbReference type="Rhea" id="RHEA-COMP:14570"/>
        <dbReference type="Rhea" id="RHEA-COMP:14573"/>
        <dbReference type="ChEBI" id="CHEBI:15377"/>
        <dbReference type="ChEBI" id="CHEBI:15378"/>
        <dbReference type="ChEBI" id="CHEBI:17790"/>
        <dbReference type="ChEBI" id="CHEBI:140522"/>
        <dbReference type="ChEBI" id="CHEBI:140523"/>
        <dbReference type="EC" id="3.1.1.11"/>
    </reaction>
</comment>
<accession>A0AAD7QAG0</accession>
<evidence type="ECO:0000313" key="17">
    <source>
        <dbReference type="Proteomes" id="UP001163823"/>
    </source>
</evidence>
<evidence type="ECO:0000313" key="16">
    <source>
        <dbReference type="EMBL" id="KAJ7977906.1"/>
    </source>
</evidence>
<keyword evidence="9" id="KW-1015">Disulfide bond</keyword>
<comment type="pathway">
    <text evidence="2 14">Glycan metabolism; pectin degradation; 2-dehydro-3-deoxy-D-gluconate from pectin: step 1/5.</text>
</comment>
<keyword evidence="17" id="KW-1185">Reference proteome</keyword>
<evidence type="ECO:0000256" key="10">
    <source>
        <dbReference type="ARBA" id="ARBA00023180"/>
    </source>
</evidence>
<dbReference type="SUPFAM" id="SSF101148">
    <property type="entry name" value="Plant invertase/pectin methylesterase inhibitor"/>
    <property type="match status" value="1"/>
</dbReference>
<evidence type="ECO:0000256" key="2">
    <source>
        <dbReference type="ARBA" id="ARBA00005184"/>
    </source>
</evidence>
<gene>
    <name evidence="16" type="ORF">O6P43_007462</name>
</gene>
<comment type="subcellular location">
    <subcellularLocation>
        <location evidence="1">Secreted</location>
        <location evidence="1">Cell wall</location>
    </subcellularLocation>
</comment>
<evidence type="ECO:0000256" key="14">
    <source>
        <dbReference type="RuleBase" id="RU000589"/>
    </source>
</evidence>
<dbReference type="EMBL" id="JARAOO010000003">
    <property type="protein sequence ID" value="KAJ7977906.1"/>
    <property type="molecule type" value="Genomic_DNA"/>
</dbReference>
<evidence type="ECO:0000256" key="13">
    <source>
        <dbReference type="PROSITE-ProRule" id="PRU10040"/>
    </source>
</evidence>
<dbReference type="Gene3D" id="2.160.20.10">
    <property type="entry name" value="Single-stranded right-handed beta-helix, Pectin lyase-like"/>
    <property type="match status" value="1"/>
</dbReference>
<dbReference type="CDD" id="cd15798">
    <property type="entry name" value="PMEI-like_3"/>
    <property type="match status" value="1"/>
</dbReference>
<dbReference type="AlphaFoldDB" id="A0AAD7QAG0"/>
<dbReference type="InterPro" id="IPR000070">
    <property type="entry name" value="Pectinesterase_cat"/>
</dbReference>
<comment type="function">
    <text evidence="12">Acts in the modification of cell walls via demethylesterification of cell wall pectin.</text>
</comment>
<dbReference type="PROSITE" id="PS00503">
    <property type="entry name" value="PECTINESTERASE_2"/>
    <property type="match status" value="1"/>
</dbReference>
<evidence type="ECO:0000256" key="3">
    <source>
        <dbReference type="ARBA" id="ARBA00006027"/>
    </source>
</evidence>
<evidence type="ECO:0000256" key="1">
    <source>
        <dbReference type="ARBA" id="ARBA00004191"/>
    </source>
</evidence>
<dbReference type="SUPFAM" id="SSF51126">
    <property type="entry name" value="Pectin lyase-like"/>
    <property type="match status" value="1"/>
</dbReference>
<proteinExistence type="inferred from homology"/>
<dbReference type="GO" id="GO:0045490">
    <property type="term" value="P:pectin catabolic process"/>
    <property type="evidence" value="ECO:0007669"/>
    <property type="project" value="UniProtKB-UniRule"/>
</dbReference>
<keyword evidence="6" id="KW-0134">Cell wall</keyword>
<dbReference type="FunFam" id="1.20.140.40:FF:000001">
    <property type="entry name" value="Pectinesterase"/>
    <property type="match status" value="1"/>
</dbReference>
<feature type="active site" evidence="13">
    <location>
        <position position="415"/>
    </location>
</feature>
<dbReference type="Proteomes" id="UP001163823">
    <property type="component" value="Chromosome 3"/>
</dbReference>
<dbReference type="InterPro" id="IPR035513">
    <property type="entry name" value="Invertase/methylesterase_inhib"/>
</dbReference>
<dbReference type="FunFam" id="2.160.20.10:FF:000001">
    <property type="entry name" value="Pectinesterase"/>
    <property type="match status" value="1"/>
</dbReference>
<name>A0AAD7QAG0_QUISA</name>
<dbReference type="GO" id="GO:0042545">
    <property type="term" value="P:cell wall modification"/>
    <property type="evidence" value="ECO:0007669"/>
    <property type="project" value="UniProtKB-UniRule"/>
</dbReference>
<sequence length="581" mass="64654">MGEDAQRRKRLTIIGVSSFLLVGMVVAVTVGVNIHQNSNDDAKAGNKSHEVSASVKAIKTICQPTDYKQECVRSLHGAAGNTSDPKELVKVAFEVAMNKIREGAKKSIVLQDLEKEPRAKKALDQCKELMELSIGELKHSFDKMGEFDISQIDEMLMDLKIWLSAAITYQQTCLDGFQETTSQAGDKMKAALKTSMELSSNGLAIISSMHSVVTGAGNRRLLQDDGDDDDDDYSKLPVLGHGELPEWVDPGVRRLLSVPTAKVKADLVVAKDGSGKYSKISHALEKVPKNNKKPFVIYIKQGVYAESVFIDNKVDHVVFIGDGPLKTRITGNLNFIDGTPTFKTATVAVQGDYFLAKDIGFENSAGPEKHQAVALRVQSDMSIFYNCHMDGYQDTLYTHTKRQFYRDCTISGTIDFVFGDAAVVFQNCKFVVRKPLDNQYCIVTAQGRKDRRQPSAIIFQNATIESDPEHYKVRAKNKAYLGRPWKEFSRTLIMESYISDSIQPEGWLPWQGTFALKTLFYTEYNNRGPGADKSKRVKWRGIKTITPQHAVDFTPGRFLRGDSWLKASGVPFSSGMMNIKA</sequence>
<keyword evidence="7 14" id="KW-0378">Hydrolase</keyword>
<keyword evidence="6" id="KW-0964">Secreted</keyword>
<evidence type="ECO:0000256" key="8">
    <source>
        <dbReference type="ARBA" id="ARBA00023085"/>
    </source>
</evidence>
<dbReference type="NCBIfam" id="TIGR01614">
    <property type="entry name" value="PME_inhib"/>
    <property type="match status" value="1"/>
</dbReference>
<dbReference type="InterPro" id="IPR006501">
    <property type="entry name" value="Pectinesterase_inhib_dom"/>
</dbReference>
<evidence type="ECO:0000256" key="12">
    <source>
        <dbReference type="ARBA" id="ARBA00057335"/>
    </source>
</evidence>
<dbReference type="InterPro" id="IPR012334">
    <property type="entry name" value="Pectin_lyas_fold"/>
</dbReference>
<dbReference type="Pfam" id="PF04043">
    <property type="entry name" value="PMEI"/>
    <property type="match status" value="1"/>
</dbReference>
<dbReference type="SMART" id="SM00856">
    <property type="entry name" value="PMEI"/>
    <property type="match status" value="1"/>
</dbReference>
<dbReference type="GO" id="GO:0004857">
    <property type="term" value="F:enzyme inhibitor activity"/>
    <property type="evidence" value="ECO:0007669"/>
    <property type="project" value="InterPro"/>
</dbReference>
<evidence type="ECO:0000256" key="11">
    <source>
        <dbReference type="ARBA" id="ARBA00047928"/>
    </source>
</evidence>
<dbReference type="PANTHER" id="PTHR31707">
    <property type="entry name" value="PECTINESTERASE"/>
    <property type="match status" value="1"/>
</dbReference>
<dbReference type="Gene3D" id="1.20.140.40">
    <property type="entry name" value="Invertase/pectin methylesterase inhibitor family protein"/>
    <property type="match status" value="1"/>
</dbReference>
<dbReference type="KEGG" id="qsa:O6P43_007462"/>
<protein>
    <recommendedName>
        <fullName evidence="5 14">Pectinesterase</fullName>
        <ecNumber evidence="5 14">3.1.1.11</ecNumber>
    </recommendedName>
</protein>
<reference evidence="16" key="1">
    <citation type="journal article" date="2023" name="Science">
        <title>Elucidation of the pathway for biosynthesis of saponin adjuvants from the soapbark tree.</title>
        <authorList>
            <person name="Reed J."/>
            <person name="Orme A."/>
            <person name="El-Demerdash A."/>
            <person name="Owen C."/>
            <person name="Martin L.B.B."/>
            <person name="Misra R.C."/>
            <person name="Kikuchi S."/>
            <person name="Rejzek M."/>
            <person name="Martin A.C."/>
            <person name="Harkess A."/>
            <person name="Leebens-Mack J."/>
            <person name="Louveau T."/>
            <person name="Stephenson M.J."/>
            <person name="Osbourn A."/>
        </authorList>
    </citation>
    <scope>NUCLEOTIDE SEQUENCE</scope>
    <source>
        <strain evidence="16">S10</strain>
    </source>
</reference>
<comment type="caution">
    <text evidence="16">The sequence shown here is derived from an EMBL/GenBank/DDBJ whole genome shotgun (WGS) entry which is preliminary data.</text>
</comment>
<evidence type="ECO:0000256" key="5">
    <source>
        <dbReference type="ARBA" id="ARBA00013229"/>
    </source>
</evidence>
<dbReference type="Pfam" id="PF01095">
    <property type="entry name" value="Pectinesterase"/>
    <property type="match status" value="1"/>
</dbReference>
<organism evidence="16 17">
    <name type="scientific">Quillaja saponaria</name>
    <name type="common">Soap bark tree</name>
    <dbReference type="NCBI Taxonomy" id="32244"/>
    <lineage>
        <taxon>Eukaryota</taxon>
        <taxon>Viridiplantae</taxon>
        <taxon>Streptophyta</taxon>
        <taxon>Embryophyta</taxon>
        <taxon>Tracheophyta</taxon>
        <taxon>Spermatophyta</taxon>
        <taxon>Magnoliopsida</taxon>
        <taxon>eudicotyledons</taxon>
        <taxon>Gunneridae</taxon>
        <taxon>Pentapetalae</taxon>
        <taxon>rosids</taxon>
        <taxon>fabids</taxon>
        <taxon>Fabales</taxon>
        <taxon>Quillajaceae</taxon>
        <taxon>Quillaja</taxon>
    </lineage>
</organism>
<dbReference type="InterPro" id="IPR011050">
    <property type="entry name" value="Pectin_lyase_fold/virulence"/>
</dbReference>